<proteinExistence type="predicted"/>
<dbReference type="EMBL" id="OU963894">
    <property type="protein sequence ID" value="CAH0397023.1"/>
    <property type="molecule type" value="Genomic_DNA"/>
</dbReference>
<keyword evidence="6" id="KW-1185">Reference proteome</keyword>
<feature type="compositionally biased region" description="Basic and acidic residues" evidence="2">
    <location>
        <begin position="865"/>
        <end position="898"/>
    </location>
</feature>
<dbReference type="Pfam" id="PF08729">
    <property type="entry name" value="HUN"/>
    <property type="match status" value="1"/>
</dbReference>
<feature type="region of interest" description="Disordered" evidence="2">
    <location>
        <begin position="805"/>
        <end position="834"/>
    </location>
</feature>
<name>A0ABN8ASL6_CHISP</name>
<dbReference type="PANTHER" id="PTHR21669:SF28">
    <property type="entry name" value="YEMANUCLEIN"/>
    <property type="match status" value="1"/>
</dbReference>
<evidence type="ECO:0000259" key="4">
    <source>
        <dbReference type="Pfam" id="PF14075"/>
    </source>
</evidence>
<evidence type="ECO:0000256" key="2">
    <source>
        <dbReference type="SAM" id="MobiDB-lite"/>
    </source>
</evidence>
<feature type="compositionally biased region" description="Basic and acidic residues" evidence="2">
    <location>
        <begin position="821"/>
        <end position="834"/>
    </location>
</feature>
<feature type="compositionally biased region" description="Basic and acidic residues" evidence="2">
    <location>
        <begin position="743"/>
        <end position="769"/>
    </location>
</feature>
<feature type="region of interest" description="Disordered" evidence="2">
    <location>
        <begin position="968"/>
        <end position="999"/>
    </location>
</feature>
<feature type="compositionally biased region" description="Polar residues" evidence="2">
    <location>
        <begin position="389"/>
        <end position="407"/>
    </location>
</feature>
<dbReference type="InterPro" id="IPR014840">
    <property type="entry name" value="HRD"/>
</dbReference>
<feature type="region of interest" description="Disordered" evidence="2">
    <location>
        <begin position="849"/>
        <end position="898"/>
    </location>
</feature>
<dbReference type="Pfam" id="PF14075">
    <property type="entry name" value="UBN_AB"/>
    <property type="match status" value="1"/>
</dbReference>
<organism evidence="5 6">
    <name type="scientific">Chilo suppressalis</name>
    <name type="common">Asiatic rice borer moth</name>
    <dbReference type="NCBI Taxonomy" id="168631"/>
    <lineage>
        <taxon>Eukaryota</taxon>
        <taxon>Metazoa</taxon>
        <taxon>Ecdysozoa</taxon>
        <taxon>Arthropoda</taxon>
        <taxon>Hexapoda</taxon>
        <taxon>Insecta</taxon>
        <taxon>Pterygota</taxon>
        <taxon>Neoptera</taxon>
        <taxon>Endopterygota</taxon>
        <taxon>Lepidoptera</taxon>
        <taxon>Glossata</taxon>
        <taxon>Ditrysia</taxon>
        <taxon>Pyraloidea</taxon>
        <taxon>Crambidae</taxon>
        <taxon>Crambinae</taxon>
        <taxon>Chilo</taxon>
    </lineage>
</organism>
<feature type="compositionally biased region" description="Basic and acidic residues" evidence="2">
    <location>
        <begin position="778"/>
        <end position="791"/>
    </location>
</feature>
<feature type="domain" description="Hpc2-related" evidence="3">
    <location>
        <begin position="98"/>
        <end position="147"/>
    </location>
</feature>
<evidence type="ECO:0000256" key="1">
    <source>
        <dbReference type="ARBA" id="ARBA00022553"/>
    </source>
</evidence>
<protein>
    <recommendedName>
        <fullName evidence="7">Hpc2-related domain-containing protein</fullName>
    </recommendedName>
</protein>
<feature type="domain" description="Ubinuclein middle" evidence="4">
    <location>
        <begin position="424"/>
        <end position="503"/>
    </location>
</feature>
<evidence type="ECO:0000313" key="5">
    <source>
        <dbReference type="EMBL" id="CAH0397023.1"/>
    </source>
</evidence>
<feature type="region of interest" description="Disordered" evidence="2">
    <location>
        <begin position="679"/>
        <end position="793"/>
    </location>
</feature>
<feature type="compositionally biased region" description="Polar residues" evidence="2">
    <location>
        <begin position="257"/>
        <end position="275"/>
    </location>
</feature>
<dbReference type="InterPro" id="IPR026947">
    <property type="entry name" value="UBN_middle_dom"/>
</dbReference>
<sequence length="1012" mass="112162">MSDPKRATLITVGAPKSAKNNVNKTVRLTINLVESNESKYPELNYKELVIAEERKKKVENGKTTGLDPFSDNDDDVKQVARKFEQKYGGKSTYGRTGRTKQDEFADIGAGYDENDSFIDNTDGYDEMIPPECDTFYGGFYINSGSLEFKSVPENQTHSDADPRRNNKRRISSSSSEEESSESSSESSQDEKDPKAVANGVIDSHKTEHRKKKNKKVDKKKAKKIRRTDSSAATSGKQTSDDNAHGDGESVDSRTSHSDSLTSKPAPSSENAVTSDSSRDVEPKSRVKLPPPVAQLIEELEAVVKRCLTDNPNATAKDLELKTEHHIARLSQALSSYGEETGVKRTAWARAARCLRLSRAKLVQRATLVTLATPVTSATSVTPVTLVATNPQHPEPTTTAPQLTTAVNNKRKAEADHEDIDYSRLTPEEREEKIVDTLQKLKALIEERKPGMIGSYNAECERVREERKKIKIASATDGAPHIEKRMPKRRFPWCPRSRALLHTLRALAGHGDAAAALLSKRALPLFPAGFVRMPTLLRQADLSKEIKAASETKRQRLGSASQPPASFTEPIHFPSSLTVTATTTNRPTDKQEDDKYKSQVFGTIINSFSLSKDLIVEKPDDRKKEEKSREDLYIPPNNIGSITITPVPNSKEKKLTNSVITSTEKHPEGLIRVKSPAALNDMVKKDKEKNKKPEKNHVKEKRVDLPIHVDTTLQTNKKEPSPPSFDKPKESLIRVKSPAALNDMCKKDKDKNKKPEKTNHVKDKKVEVPLHVDTSFPSSKKEPSPKNKEEISQKQIESMRIAENNIPRPALVPVHHSPTFAKPDKRPPEVKKKKDVVIVSDVDPLGDIVQAEPYAVDDSSSDVEVVEDKNMDKSGQKCDKSDSVPSQLKDKVSVTDGQKKVNSVKHCSKAASVVAAVKDGKSEKRSDSLDEPTKEDIDNIMRNIREMEHSQETTKLNSSSYGGVITSVKHEKSSSQPPFNARSSIFGETRSDKDKFTERASLNKMDGCSAITG</sequence>
<feature type="compositionally biased region" description="Basic and acidic residues" evidence="2">
    <location>
        <begin position="917"/>
        <end position="936"/>
    </location>
</feature>
<feature type="region of interest" description="Disordered" evidence="2">
    <location>
        <begin position="388"/>
        <end position="414"/>
    </location>
</feature>
<dbReference type="Proteomes" id="UP001153292">
    <property type="component" value="Chromosome 1"/>
</dbReference>
<evidence type="ECO:0000259" key="3">
    <source>
        <dbReference type="Pfam" id="PF08729"/>
    </source>
</evidence>
<feature type="region of interest" description="Disordered" evidence="2">
    <location>
        <begin position="152"/>
        <end position="289"/>
    </location>
</feature>
<feature type="compositionally biased region" description="Basic and acidic residues" evidence="2">
    <location>
        <begin position="715"/>
        <end position="732"/>
    </location>
</feature>
<evidence type="ECO:0008006" key="7">
    <source>
        <dbReference type="Google" id="ProtNLM"/>
    </source>
</evidence>
<feature type="compositionally biased region" description="Basic and acidic residues" evidence="2">
    <location>
        <begin position="681"/>
        <end position="706"/>
    </location>
</feature>
<feature type="compositionally biased region" description="Polar residues" evidence="2">
    <location>
        <begin position="973"/>
        <end position="982"/>
    </location>
</feature>
<dbReference type="PANTHER" id="PTHR21669">
    <property type="entry name" value="CAPZ-INTERACTING PROTEIN AND RELATED PROTEINS"/>
    <property type="match status" value="1"/>
</dbReference>
<feature type="region of interest" description="Disordered" evidence="2">
    <location>
        <begin position="915"/>
        <end position="936"/>
    </location>
</feature>
<feature type="compositionally biased region" description="Basic and acidic residues" evidence="2">
    <location>
        <begin position="238"/>
        <end position="256"/>
    </location>
</feature>
<reference evidence="5" key="1">
    <citation type="submission" date="2021-12" db="EMBL/GenBank/DDBJ databases">
        <authorList>
            <person name="King R."/>
        </authorList>
    </citation>
    <scope>NUCLEOTIDE SEQUENCE</scope>
</reference>
<accession>A0ABN8ASL6</accession>
<feature type="compositionally biased region" description="Basic residues" evidence="2">
    <location>
        <begin position="206"/>
        <end position="225"/>
    </location>
</feature>
<feature type="compositionally biased region" description="Basic and acidic residues" evidence="2">
    <location>
        <begin position="988"/>
        <end position="997"/>
    </location>
</feature>
<gene>
    <name evidence="5" type="ORF">CHILSU_LOCUS77</name>
</gene>
<keyword evidence="1" id="KW-0597">Phosphoprotein</keyword>
<feature type="region of interest" description="Disordered" evidence="2">
    <location>
        <begin position="550"/>
        <end position="571"/>
    </location>
</feature>
<evidence type="ECO:0000313" key="6">
    <source>
        <dbReference type="Proteomes" id="UP001153292"/>
    </source>
</evidence>